<dbReference type="GO" id="GO:0043024">
    <property type="term" value="F:ribosomal small subunit binding"/>
    <property type="evidence" value="ECO:0007669"/>
    <property type="project" value="TreeGrafter"/>
</dbReference>
<accession>A0A4R5U248</accession>
<dbReference type="PANTHER" id="PTHR42698:SF1">
    <property type="entry name" value="GTPASE ERA, MITOCHONDRIAL"/>
    <property type="match status" value="1"/>
</dbReference>
<evidence type="ECO:0000313" key="4">
    <source>
        <dbReference type="Proteomes" id="UP000295411"/>
    </source>
</evidence>
<keyword evidence="1" id="KW-1133">Transmembrane helix</keyword>
<dbReference type="OrthoDB" id="974105at2"/>
<keyword evidence="1" id="KW-0472">Membrane</keyword>
<dbReference type="PANTHER" id="PTHR42698">
    <property type="entry name" value="GTPASE ERA"/>
    <property type="match status" value="1"/>
</dbReference>
<protein>
    <submittedName>
        <fullName evidence="3">ABC transporter</fullName>
    </submittedName>
</protein>
<reference evidence="3 4" key="1">
    <citation type="submission" date="2019-03" db="EMBL/GenBank/DDBJ databases">
        <title>Arthrobacter sp. nov., an bacterium isolated from biocrust in Mu Us Desert.</title>
        <authorList>
            <person name="Lixiong L."/>
        </authorList>
    </citation>
    <scope>NUCLEOTIDE SEQUENCE [LARGE SCALE GENOMIC DNA]</scope>
    <source>
        <strain evidence="3 4">SLN-3</strain>
    </source>
</reference>
<dbReference type="Pfam" id="PF01926">
    <property type="entry name" value="MMR_HSR1"/>
    <property type="match status" value="1"/>
</dbReference>
<proteinExistence type="predicted"/>
<evidence type="ECO:0000256" key="1">
    <source>
        <dbReference type="SAM" id="Phobius"/>
    </source>
</evidence>
<dbReference type="InterPro" id="IPR005662">
    <property type="entry name" value="GTPase_Era-like"/>
</dbReference>
<dbReference type="InterPro" id="IPR027417">
    <property type="entry name" value="P-loop_NTPase"/>
</dbReference>
<dbReference type="EMBL" id="SMTK01000001">
    <property type="protein sequence ID" value="TDK27706.1"/>
    <property type="molecule type" value="Genomic_DNA"/>
</dbReference>
<comment type="caution">
    <text evidence="3">The sequence shown here is derived from an EMBL/GenBank/DDBJ whole genome shotgun (WGS) entry which is preliminary data.</text>
</comment>
<dbReference type="AlphaFoldDB" id="A0A4R5U248"/>
<dbReference type="SUPFAM" id="SSF52540">
    <property type="entry name" value="P-loop containing nucleoside triphosphate hydrolases"/>
    <property type="match status" value="1"/>
</dbReference>
<name>A0A4R5U248_9MICC</name>
<dbReference type="Proteomes" id="UP000295411">
    <property type="component" value="Unassembled WGS sequence"/>
</dbReference>
<dbReference type="GO" id="GO:0000028">
    <property type="term" value="P:ribosomal small subunit assembly"/>
    <property type="evidence" value="ECO:0007669"/>
    <property type="project" value="TreeGrafter"/>
</dbReference>
<dbReference type="InterPro" id="IPR006073">
    <property type="entry name" value="GTP-bd"/>
</dbReference>
<organism evidence="3 4">
    <name type="scientific">Arthrobacter crusticola</name>
    <dbReference type="NCBI Taxonomy" id="2547960"/>
    <lineage>
        <taxon>Bacteria</taxon>
        <taxon>Bacillati</taxon>
        <taxon>Actinomycetota</taxon>
        <taxon>Actinomycetes</taxon>
        <taxon>Micrococcales</taxon>
        <taxon>Micrococcaceae</taxon>
        <taxon>Arthrobacter</taxon>
    </lineage>
</organism>
<evidence type="ECO:0000259" key="2">
    <source>
        <dbReference type="Pfam" id="PF01926"/>
    </source>
</evidence>
<feature type="transmembrane region" description="Helical" evidence="1">
    <location>
        <begin position="426"/>
        <end position="450"/>
    </location>
</feature>
<dbReference type="GO" id="GO:0019843">
    <property type="term" value="F:rRNA binding"/>
    <property type="evidence" value="ECO:0007669"/>
    <property type="project" value="TreeGrafter"/>
</dbReference>
<feature type="domain" description="G" evidence="2">
    <location>
        <begin position="59"/>
        <end position="173"/>
    </location>
</feature>
<evidence type="ECO:0000313" key="3">
    <source>
        <dbReference type="EMBL" id="TDK27706.1"/>
    </source>
</evidence>
<dbReference type="GO" id="GO:0005829">
    <property type="term" value="C:cytosol"/>
    <property type="evidence" value="ECO:0007669"/>
    <property type="project" value="TreeGrafter"/>
</dbReference>
<keyword evidence="4" id="KW-1185">Reference proteome</keyword>
<gene>
    <name evidence="3" type="ORF">E2F48_00765</name>
</gene>
<keyword evidence="1" id="KW-0812">Transmembrane</keyword>
<dbReference type="Gene3D" id="3.40.50.300">
    <property type="entry name" value="P-loop containing nucleotide triphosphate hydrolases"/>
    <property type="match status" value="1"/>
</dbReference>
<dbReference type="RefSeq" id="WP_133402136.1">
    <property type="nucleotide sequence ID" value="NZ_SMTK01000001.1"/>
</dbReference>
<feature type="transmembrane region" description="Helical" evidence="1">
    <location>
        <begin position="470"/>
        <end position="493"/>
    </location>
</feature>
<dbReference type="GO" id="GO:0005525">
    <property type="term" value="F:GTP binding"/>
    <property type="evidence" value="ECO:0007669"/>
    <property type="project" value="InterPro"/>
</dbReference>
<sequence>MSRHRGAGSTSGLHKQLEALDTVRGLAEGRLPDENVQDLFGVLDRASSRRSLSADHTVIGIFGPTGSGKSSLINALSGTEVARVAARRPTTSKPLAVVWGAAGSGPLLDWLEVDERHEMPADSALLGADTGGLILLDLPDFDSTAAAHRTIVERMSGQVDVLLWVVDPQKYADAALHHDFLAPLASHGAVTLVALNQADRLSGRQQEQVTASLSGILAEEGLRGVRVFPVSARTRDGLEDLAGAIRQIAGRKQAANARLAADVAAASSQLAPFVGPEDLPVPGKAAQADLSTRLAAAAGVDAVVDAVVRSYRRDAHAATGWPVTRWLGSFRSDPLRRLNLRRSDVDAALRRTSMPAGAPAQRARVDQALRTFADTAAGSAVEPWRSAIRSAARATVPTLLDGLDQALAGTNLDTGRRSWWWPLVGLLQWLALAALVVGIGWLGVMAAMGFLQFDVPDAPSIEGFPVPTLLIAGGVAAGILLAILASVIARFAAKARGRKARRRLRAACAKVAESVVAQPVSAEIRRYNDFRAALETAGRAK</sequence>